<evidence type="ECO:0000313" key="2">
    <source>
        <dbReference type="Proteomes" id="UP000016498"/>
    </source>
</evidence>
<protein>
    <submittedName>
        <fullName evidence="1">Uncharacterized protein</fullName>
    </submittedName>
</protein>
<sequence>MRLLSCLSFGPSPILVCDLPTTSGVRCDPVEFIGARAVLSGMRRPRRCCRQRATYGYGSHRKPFRG</sequence>
<accession>U1PN17</accession>
<dbReference type="Proteomes" id="UP000016498">
    <property type="component" value="Unassembled WGS sequence"/>
</dbReference>
<proteinExistence type="predicted"/>
<evidence type="ECO:0000313" key="1">
    <source>
        <dbReference type="EMBL" id="ERH17575.1"/>
    </source>
</evidence>
<reference evidence="1 2" key="1">
    <citation type="submission" date="2013-06" db="EMBL/GenBank/DDBJ databases">
        <authorList>
            <person name="Weinstock G."/>
            <person name="Sodergren E."/>
            <person name="Lobos E.A."/>
            <person name="Fulton L."/>
            <person name="Fulton R."/>
            <person name="Courtney L."/>
            <person name="Fronick C."/>
            <person name="O'Laughlin M."/>
            <person name="Godfrey J."/>
            <person name="Wilson R.M."/>
            <person name="Miner T."/>
            <person name="Farmer C."/>
            <person name="Delehaunty K."/>
            <person name="Cordes M."/>
            <person name="Minx P."/>
            <person name="Tomlinson C."/>
            <person name="Chen J."/>
            <person name="Wollam A."/>
            <person name="Pepin K.H."/>
            <person name="Bhonagiri V."/>
            <person name="Zhang X."/>
            <person name="Warren W."/>
            <person name="Mitreva M."/>
            <person name="Mardis E.R."/>
            <person name="Wilson R.K."/>
        </authorList>
    </citation>
    <scope>NUCLEOTIDE SEQUENCE [LARGE SCALE GENOMIC DNA]</scope>
    <source>
        <strain evidence="1 2">F0510</strain>
    </source>
</reference>
<name>U1PN17_9ACTO</name>
<dbReference type="AlphaFoldDB" id="U1PN17"/>
<gene>
    <name evidence="1" type="ORF">HMPREF1549_02362</name>
</gene>
<comment type="caution">
    <text evidence="1">The sequence shown here is derived from an EMBL/GenBank/DDBJ whole genome shotgun (WGS) entry which is preliminary data.</text>
</comment>
<dbReference type="EMBL" id="AWSD01000266">
    <property type="protein sequence ID" value="ERH17575.1"/>
    <property type="molecule type" value="Genomic_DNA"/>
</dbReference>
<dbReference type="HOGENOM" id="CLU_205646_0_0_11"/>
<organism evidence="1 2">
    <name type="scientific">Actinomyces johnsonii F0510</name>
    <dbReference type="NCBI Taxonomy" id="1227262"/>
    <lineage>
        <taxon>Bacteria</taxon>
        <taxon>Bacillati</taxon>
        <taxon>Actinomycetota</taxon>
        <taxon>Actinomycetes</taxon>
        <taxon>Actinomycetales</taxon>
        <taxon>Actinomycetaceae</taxon>
        <taxon>Actinomyces</taxon>
    </lineage>
</organism>